<evidence type="ECO:0000313" key="2">
    <source>
        <dbReference type="EMBL" id="MCI70914.1"/>
    </source>
</evidence>
<name>A0A392UDX3_9FABA</name>
<proteinExistence type="predicted"/>
<evidence type="ECO:0000256" key="1">
    <source>
        <dbReference type="SAM" id="MobiDB-lite"/>
    </source>
</evidence>
<protein>
    <submittedName>
        <fullName evidence="2">Uncharacterized protein</fullName>
    </submittedName>
</protein>
<organism evidence="2 3">
    <name type="scientific">Trifolium medium</name>
    <dbReference type="NCBI Taxonomy" id="97028"/>
    <lineage>
        <taxon>Eukaryota</taxon>
        <taxon>Viridiplantae</taxon>
        <taxon>Streptophyta</taxon>
        <taxon>Embryophyta</taxon>
        <taxon>Tracheophyta</taxon>
        <taxon>Spermatophyta</taxon>
        <taxon>Magnoliopsida</taxon>
        <taxon>eudicotyledons</taxon>
        <taxon>Gunneridae</taxon>
        <taxon>Pentapetalae</taxon>
        <taxon>rosids</taxon>
        <taxon>fabids</taxon>
        <taxon>Fabales</taxon>
        <taxon>Fabaceae</taxon>
        <taxon>Papilionoideae</taxon>
        <taxon>50 kb inversion clade</taxon>
        <taxon>NPAAA clade</taxon>
        <taxon>Hologalegina</taxon>
        <taxon>IRL clade</taxon>
        <taxon>Trifolieae</taxon>
        <taxon>Trifolium</taxon>
    </lineage>
</organism>
<reference evidence="2 3" key="1">
    <citation type="journal article" date="2018" name="Front. Plant Sci.">
        <title>Red Clover (Trifolium pratense) and Zigzag Clover (T. medium) - A Picture of Genomic Similarities and Differences.</title>
        <authorList>
            <person name="Dluhosova J."/>
            <person name="Istvanek J."/>
            <person name="Nedelnik J."/>
            <person name="Repkova J."/>
        </authorList>
    </citation>
    <scope>NUCLEOTIDE SEQUENCE [LARGE SCALE GENOMIC DNA]</scope>
    <source>
        <strain evidence="3">cv. 10/8</strain>
        <tissue evidence="2">Leaf</tissue>
    </source>
</reference>
<keyword evidence="3" id="KW-1185">Reference proteome</keyword>
<dbReference type="Proteomes" id="UP000265520">
    <property type="component" value="Unassembled WGS sequence"/>
</dbReference>
<comment type="caution">
    <text evidence="2">The sequence shown here is derived from an EMBL/GenBank/DDBJ whole genome shotgun (WGS) entry which is preliminary data.</text>
</comment>
<dbReference type="EMBL" id="LXQA010785696">
    <property type="protein sequence ID" value="MCI70914.1"/>
    <property type="molecule type" value="Genomic_DNA"/>
</dbReference>
<dbReference type="AlphaFoldDB" id="A0A392UDX3"/>
<feature type="non-terminal residue" evidence="2">
    <location>
        <position position="1"/>
    </location>
</feature>
<feature type="region of interest" description="Disordered" evidence="1">
    <location>
        <begin position="1"/>
        <end position="21"/>
    </location>
</feature>
<sequence length="46" mass="5186">SSSGEHSPSLRRSSRPHVPNKRYMDYMLLTDGGEPEDYAEACQARC</sequence>
<accession>A0A392UDX3</accession>
<evidence type="ECO:0000313" key="3">
    <source>
        <dbReference type="Proteomes" id="UP000265520"/>
    </source>
</evidence>